<dbReference type="PIRSF" id="PIRSF002869">
    <property type="entry name" value="MviN"/>
    <property type="match status" value="1"/>
</dbReference>
<feature type="transmembrane region" description="Helical" evidence="10">
    <location>
        <begin position="483"/>
        <end position="507"/>
    </location>
</feature>
<name>A0A516GYW3_9PROT</name>
<evidence type="ECO:0000313" key="13">
    <source>
        <dbReference type="Proteomes" id="UP000317496"/>
    </source>
</evidence>
<feature type="transmembrane region" description="Helical" evidence="10">
    <location>
        <begin position="414"/>
        <end position="432"/>
    </location>
</feature>
<feature type="transmembrane region" description="Helical" evidence="10">
    <location>
        <begin position="130"/>
        <end position="154"/>
    </location>
</feature>
<dbReference type="UniPathway" id="UPA00219"/>
<comment type="function">
    <text evidence="8 10 11">Involved in peptidoglycan biosynthesis. Transports lipid-linked peptidoglycan precursors from the inner to the outer leaflet of the cytoplasmic membrane.</text>
</comment>
<evidence type="ECO:0000256" key="5">
    <source>
        <dbReference type="ARBA" id="ARBA00022984"/>
    </source>
</evidence>
<dbReference type="OrthoDB" id="9816572at2"/>
<dbReference type="PRINTS" id="PR01806">
    <property type="entry name" value="VIRFACTRMVIN"/>
</dbReference>
<keyword evidence="5 10" id="KW-0573">Peptidoglycan synthesis</keyword>
<organism evidence="12 13">
    <name type="scientific">Ferrovibrio terrae</name>
    <dbReference type="NCBI Taxonomy" id="2594003"/>
    <lineage>
        <taxon>Bacteria</taxon>
        <taxon>Pseudomonadati</taxon>
        <taxon>Pseudomonadota</taxon>
        <taxon>Alphaproteobacteria</taxon>
        <taxon>Rhodospirillales</taxon>
        <taxon>Rhodospirillaceae</taxon>
        <taxon>Ferrovibrio</taxon>
    </lineage>
</organism>
<dbReference type="InterPro" id="IPR004268">
    <property type="entry name" value="MurJ"/>
</dbReference>
<keyword evidence="10 11" id="KW-0813">Transport</keyword>
<dbReference type="CDD" id="cd13123">
    <property type="entry name" value="MATE_MurJ_like"/>
    <property type="match status" value="1"/>
</dbReference>
<keyword evidence="2 10" id="KW-1003">Cell membrane</keyword>
<proteinExistence type="inferred from homology"/>
<keyword evidence="13" id="KW-1185">Reference proteome</keyword>
<feature type="transmembrane region" description="Helical" evidence="10">
    <location>
        <begin position="390"/>
        <end position="408"/>
    </location>
</feature>
<feature type="transmembrane region" description="Helical" evidence="10">
    <location>
        <begin position="193"/>
        <end position="212"/>
    </location>
</feature>
<dbReference type="Proteomes" id="UP000317496">
    <property type="component" value="Chromosome"/>
</dbReference>
<evidence type="ECO:0000313" key="12">
    <source>
        <dbReference type="EMBL" id="QDO96685.1"/>
    </source>
</evidence>
<evidence type="ECO:0000256" key="9">
    <source>
        <dbReference type="ARBA" id="ARBA00061532"/>
    </source>
</evidence>
<dbReference type="InterPro" id="IPR051050">
    <property type="entry name" value="Lipid_II_flippase_MurJ/MviN"/>
</dbReference>
<dbReference type="GO" id="GO:0015648">
    <property type="term" value="F:lipid-linked peptidoglycan transporter activity"/>
    <property type="evidence" value="ECO:0007669"/>
    <property type="project" value="UniProtKB-UniRule"/>
</dbReference>
<comment type="caution">
    <text evidence="10">Lacks conserved residue(s) required for the propagation of feature annotation.</text>
</comment>
<dbReference type="GO" id="GO:0008360">
    <property type="term" value="P:regulation of cell shape"/>
    <property type="evidence" value="ECO:0007669"/>
    <property type="project" value="UniProtKB-UniRule"/>
</dbReference>
<evidence type="ECO:0000256" key="4">
    <source>
        <dbReference type="ARBA" id="ARBA00022960"/>
    </source>
</evidence>
<protein>
    <recommendedName>
        <fullName evidence="10">Probable lipid II flippase MurJ</fullName>
    </recommendedName>
</protein>
<evidence type="ECO:0000256" key="11">
    <source>
        <dbReference type="PIRNR" id="PIRNR002869"/>
    </source>
</evidence>
<dbReference type="GO" id="GO:0071555">
    <property type="term" value="P:cell wall organization"/>
    <property type="evidence" value="ECO:0007669"/>
    <property type="project" value="UniProtKB-UniRule"/>
</dbReference>
<keyword evidence="10" id="KW-0997">Cell inner membrane</keyword>
<evidence type="ECO:0000256" key="2">
    <source>
        <dbReference type="ARBA" id="ARBA00022475"/>
    </source>
</evidence>
<keyword evidence="4 10" id="KW-0133">Cell shape</keyword>
<keyword evidence="7 10" id="KW-0472">Membrane</keyword>
<evidence type="ECO:0000256" key="3">
    <source>
        <dbReference type="ARBA" id="ARBA00022692"/>
    </source>
</evidence>
<keyword evidence="6 10" id="KW-1133">Transmembrane helix</keyword>
<dbReference type="PANTHER" id="PTHR47019:SF1">
    <property type="entry name" value="LIPID II FLIPPASE MURJ"/>
    <property type="match status" value="1"/>
</dbReference>
<keyword evidence="10 11" id="KW-0961">Cell wall biogenesis/degradation</keyword>
<keyword evidence="3 10" id="KW-0812">Transmembrane</keyword>
<evidence type="ECO:0000256" key="7">
    <source>
        <dbReference type="ARBA" id="ARBA00023136"/>
    </source>
</evidence>
<feature type="transmembrane region" description="Helical" evidence="10">
    <location>
        <begin position="161"/>
        <end position="181"/>
    </location>
</feature>
<dbReference type="EMBL" id="CP041636">
    <property type="protein sequence ID" value="QDO96685.1"/>
    <property type="molecule type" value="Genomic_DNA"/>
</dbReference>
<gene>
    <name evidence="10 12" type="primary">murJ</name>
    <name evidence="12" type="ORF">FNB15_05050</name>
</gene>
<dbReference type="RefSeq" id="WP_144067666.1">
    <property type="nucleotide sequence ID" value="NZ_CP041636.1"/>
</dbReference>
<dbReference type="KEGG" id="fer:FNB15_05050"/>
<comment type="subcellular location">
    <subcellularLocation>
        <location evidence="10">Cell inner membrane</location>
        <topology evidence="10">Multi-pass membrane protein</topology>
    </subcellularLocation>
    <subcellularLocation>
        <location evidence="1">Cell membrane</location>
        <topology evidence="1">Multi-pass membrane protein</topology>
    </subcellularLocation>
</comment>
<dbReference type="PANTHER" id="PTHR47019">
    <property type="entry name" value="LIPID II FLIPPASE MURJ"/>
    <property type="match status" value="1"/>
</dbReference>
<dbReference type="GO" id="GO:0005886">
    <property type="term" value="C:plasma membrane"/>
    <property type="evidence" value="ECO:0007669"/>
    <property type="project" value="UniProtKB-SubCell"/>
</dbReference>
<comment type="similarity">
    <text evidence="9 10 11">Belongs to the MurJ/MviN family.</text>
</comment>
<comment type="pathway">
    <text evidence="10">Cell wall biogenesis; peptidoglycan biosynthesis.</text>
</comment>
<evidence type="ECO:0000256" key="10">
    <source>
        <dbReference type="HAMAP-Rule" id="MF_02078"/>
    </source>
</evidence>
<feature type="transmembrane region" description="Helical" evidence="10">
    <location>
        <begin position="452"/>
        <end position="471"/>
    </location>
</feature>
<feature type="transmembrane region" description="Helical" evidence="10">
    <location>
        <begin position="278"/>
        <end position="296"/>
    </location>
</feature>
<evidence type="ECO:0000256" key="1">
    <source>
        <dbReference type="ARBA" id="ARBA00004651"/>
    </source>
</evidence>
<dbReference type="AlphaFoldDB" id="A0A516GYW3"/>
<evidence type="ECO:0000256" key="6">
    <source>
        <dbReference type="ARBA" id="ARBA00022989"/>
    </source>
</evidence>
<dbReference type="GO" id="GO:0009252">
    <property type="term" value="P:peptidoglycan biosynthetic process"/>
    <property type="evidence" value="ECO:0007669"/>
    <property type="project" value="UniProtKB-UniRule"/>
</dbReference>
<feature type="transmembrane region" description="Helical" evidence="10">
    <location>
        <begin position="317"/>
        <end position="341"/>
    </location>
</feature>
<accession>A0A516GYW3</accession>
<sequence>MSLFRAIATVGGLTMVSRVAGFARDLLIARYLGTGPVADAFFVALRLPNFFRSLFAEGAFTVGFLPLFSRMEANEGRAAARTFAEQALSVLLPATFVFSLLAQLAMPAVVFALAPGFAAERGLADGRFELAVLLTTITFPYLVFVSLAALYGAMLNSVGRFAAMAATPILLNLVMIAGLPLMQAHVGGPGQALAWSVLVGGIVQFLWLAWEARRAGLGLTLRWPKLSPKVRELFRLVVPAAIGAGATQVNLIVGLMLASLLPAGAVSFLFYADRINQLTVGVVGVAIATALLPTISAQLARGEVAAAVANQNRALEFGLLLALPAATALISVPFPIISILFQRGEFDAASARATADALLAYSIGLPGYVLSRSLTPSFHARQDTRTPVRIAFVTIAINLGLGAALMLSLQHVGLALATAIAALVNTLLLGWLLHRRGHWHPDARLKSRAWRILVAALAMALVLHGLDRFVLPAWYAGPEPLRLAALAVLVAAGLLTFLVAAVAIRATRPAEWKAMLRKPPKTLPPA</sequence>
<dbReference type="NCBIfam" id="TIGR01695">
    <property type="entry name" value="murJ_mviN"/>
    <property type="match status" value="1"/>
</dbReference>
<reference evidence="12 13" key="1">
    <citation type="submission" date="2019-07" db="EMBL/GenBank/DDBJ databases">
        <title>Genome sequencing for Ferrovibrio sp. K5.</title>
        <authorList>
            <person name="Park S.-J."/>
        </authorList>
    </citation>
    <scope>NUCLEOTIDE SEQUENCE [LARGE SCALE GENOMIC DNA]</scope>
    <source>
        <strain evidence="12 13">K5</strain>
    </source>
</reference>
<evidence type="ECO:0000256" key="8">
    <source>
        <dbReference type="ARBA" id="ARBA00060041"/>
    </source>
</evidence>
<feature type="transmembrane region" description="Helical" evidence="10">
    <location>
        <begin position="90"/>
        <end position="118"/>
    </location>
</feature>
<dbReference type="HAMAP" id="MF_02078">
    <property type="entry name" value="MurJ_MviN"/>
    <property type="match status" value="1"/>
</dbReference>
<feature type="transmembrane region" description="Helical" evidence="10">
    <location>
        <begin position="353"/>
        <end position="370"/>
    </location>
</feature>
<dbReference type="Pfam" id="PF03023">
    <property type="entry name" value="MurJ"/>
    <property type="match status" value="1"/>
</dbReference>
<dbReference type="GO" id="GO:0034204">
    <property type="term" value="P:lipid translocation"/>
    <property type="evidence" value="ECO:0007669"/>
    <property type="project" value="TreeGrafter"/>
</dbReference>